<evidence type="ECO:0000313" key="1">
    <source>
        <dbReference type="EMBL" id="KAB0799518.1"/>
    </source>
</evidence>
<sequence length="110" mass="12900">MQIIRNAKLNVHAQGKVKLLKRDSIHINSKKCDCLQNNLRHSSLRIVISSKRSDFFKQPLHKVPTYYYRVKCAKLIIIIIKEKHAKARCAHLRISSFIEKPSFFGKTRKE</sequence>
<organism evidence="1 2">
    <name type="scientific">Photinus pyralis</name>
    <name type="common">Common eastern firefly</name>
    <name type="synonym">Lampyris pyralis</name>
    <dbReference type="NCBI Taxonomy" id="7054"/>
    <lineage>
        <taxon>Eukaryota</taxon>
        <taxon>Metazoa</taxon>
        <taxon>Ecdysozoa</taxon>
        <taxon>Arthropoda</taxon>
        <taxon>Hexapoda</taxon>
        <taxon>Insecta</taxon>
        <taxon>Pterygota</taxon>
        <taxon>Neoptera</taxon>
        <taxon>Endopterygota</taxon>
        <taxon>Coleoptera</taxon>
        <taxon>Polyphaga</taxon>
        <taxon>Elateriformia</taxon>
        <taxon>Elateroidea</taxon>
        <taxon>Lampyridae</taxon>
        <taxon>Lampyrinae</taxon>
        <taxon>Photinus</taxon>
    </lineage>
</organism>
<dbReference type="AlphaFoldDB" id="A0A5N4AQM7"/>
<dbReference type="InParanoid" id="A0A5N4AQM7"/>
<reference evidence="1 2" key="1">
    <citation type="journal article" date="2018" name="Elife">
        <title>Firefly genomes illuminate parallel origins of bioluminescence in beetles.</title>
        <authorList>
            <person name="Fallon T.R."/>
            <person name="Lower S.E."/>
            <person name="Chang C.H."/>
            <person name="Bessho-Uehara M."/>
            <person name="Martin G.J."/>
            <person name="Bewick A.J."/>
            <person name="Behringer M."/>
            <person name="Debat H.J."/>
            <person name="Wong I."/>
            <person name="Day J.C."/>
            <person name="Suvorov A."/>
            <person name="Silva C.J."/>
            <person name="Stanger-Hall K.F."/>
            <person name="Hall D.W."/>
            <person name="Schmitz R.J."/>
            <person name="Nelson D.R."/>
            <person name="Lewis S.M."/>
            <person name="Shigenobu S."/>
            <person name="Bybee S.M."/>
            <person name="Larracuente A.M."/>
            <person name="Oba Y."/>
            <person name="Weng J.K."/>
        </authorList>
    </citation>
    <scope>NUCLEOTIDE SEQUENCE [LARGE SCALE GENOMIC DNA]</scope>
    <source>
        <strain evidence="1">1611_PpyrPB1</strain>
        <tissue evidence="1">Whole body</tissue>
    </source>
</reference>
<evidence type="ECO:0000313" key="2">
    <source>
        <dbReference type="Proteomes" id="UP000327044"/>
    </source>
</evidence>
<accession>A0A5N4AQM7</accession>
<gene>
    <name evidence="1" type="ORF">PPYR_07398</name>
</gene>
<proteinExistence type="predicted"/>
<dbReference type="EMBL" id="VVIM01000005">
    <property type="protein sequence ID" value="KAB0799518.1"/>
    <property type="molecule type" value="Genomic_DNA"/>
</dbReference>
<dbReference type="Proteomes" id="UP000327044">
    <property type="component" value="Unassembled WGS sequence"/>
</dbReference>
<keyword evidence="2" id="KW-1185">Reference proteome</keyword>
<protein>
    <submittedName>
        <fullName evidence="1">Uncharacterized protein</fullName>
    </submittedName>
</protein>
<name>A0A5N4AQM7_PHOPY</name>
<comment type="caution">
    <text evidence="1">The sequence shown here is derived from an EMBL/GenBank/DDBJ whole genome shotgun (WGS) entry which is preliminary data.</text>
</comment>